<evidence type="ECO:0000313" key="2">
    <source>
        <dbReference type="EMBL" id="OLT99454.1"/>
    </source>
</evidence>
<evidence type="ECO:0000313" key="5">
    <source>
        <dbReference type="Proteomes" id="UP000198549"/>
    </source>
</evidence>
<keyword evidence="4" id="KW-1185">Reference proteome</keyword>
<dbReference type="RefSeq" id="WP_075949026.1">
    <property type="nucleotide sequence ID" value="NZ_LT629709.1"/>
</dbReference>
<dbReference type="EMBL" id="VZPS01000025">
    <property type="protein sequence ID" value="KAB0481240.1"/>
    <property type="molecule type" value="Genomic_DNA"/>
</dbReference>
<evidence type="ECO:0000313" key="1">
    <source>
        <dbReference type="EMBL" id="KAB0481240.1"/>
    </source>
</evidence>
<evidence type="ECO:0000313" key="4">
    <source>
        <dbReference type="Proteomes" id="UP000186756"/>
    </source>
</evidence>
<sequence length="109" mass="10991">MSFQCPCCNSRKVASLRTAMTVGAIVGSIGGAARSANPAFAGSQMGATFDAIAGPSGIIIGTVFSAILGRLVAGVRGCALGAQLGENLDRHVLANNLCLVCGHRFNLPT</sequence>
<reference evidence="4" key="3">
    <citation type="submission" date="2017-01" db="EMBL/GenBank/DDBJ databases">
        <authorList>
            <person name="Poblete-Castro I."/>
        </authorList>
    </citation>
    <scope>NUCLEOTIDE SEQUENCE [LARGE SCALE GENOMIC DNA]</scope>
    <source>
        <strain evidence="4">DSM 18361 / CCUG 53116 / MT1</strain>
    </source>
</reference>
<dbReference type="Proteomes" id="UP000198549">
    <property type="component" value="Chromosome I"/>
</dbReference>
<reference evidence="2" key="2">
    <citation type="submission" date="2017-01" db="EMBL/GenBank/DDBJ databases">
        <authorList>
            <person name="Mah S.A."/>
            <person name="Swanson W.J."/>
            <person name="Moy G.W."/>
            <person name="Vacquier V.D."/>
        </authorList>
    </citation>
    <scope>NUCLEOTIDE SEQUENCE [LARGE SCALE GENOMIC DNA]</scope>
    <source>
        <strain evidence="2">MT1</strain>
    </source>
</reference>
<dbReference type="EMBL" id="LT629709">
    <property type="protein sequence ID" value="SDP22059.1"/>
    <property type="molecule type" value="Genomic_DNA"/>
</dbReference>
<gene>
    <name evidence="2" type="ORF">BVK86_25550</name>
    <name evidence="1" type="ORF">F7R15_25865</name>
    <name evidence="3" type="ORF">SAMN04490202_3341</name>
</gene>
<reference evidence="3 5" key="1">
    <citation type="submission" date="2016-10" db="EMBL/GenBank/DDBJ databases">
        <authorList>
            <person name="de Groot N.N."/>
        </authorList>
    </citation>
    <scope>NUCLEOTIDE SEQUENCE [LARGE SCALE GENOMIC DNA]</scope>
    <source>
        <strain evidence="3 5">BS3776</strain>
    </source>
</reference>
<proteinExistence type="predicted"/>
<dbReference type="Proteomes" id="UP000186756">
    <property type="component" value="Unassembled WGS sequence"/>
</dbReference>
<name>A0A1H0QYS5_PSERE</name>
<evidence type="ECO:0000313" key="3">
    <source>
        <dbReference type="EMBL" id="SDP22059.1"/>
    </source>
</evidence>
<dbReference type="EMBL" id="MSTQ01000023">
    <property type="protein sequence ID" value="OLT99454.1"/>
    <property type="molecule type" value="Genomic_DNA"/>
</dbReference>
<accession>A0A1H0QYS5</accession>
<protein>
    <submittedName>
        <fullName evidence="3">Uncharacterized protein</fullName>
    </submittedName>
</protein>
<reference evidence="1 6" key="4">
    <citation type="submission" date="2019-09" db="EMBL/GenBank/DDBJ databases">
        <title>Draft genome sequences of 48 bacterial type strains from the CCUG.</title>
        <authorList>
            <person name="Tunovic T."/>
            <person name="Pineiro-Iglesias B."/>
            <person name="Unosson C."/>
            <person name="Inganas E."/>
            <person name="Ohlen M."/>
            <person name="Cardew S."/>
            <person name="Jensie-Markopoulos S."/>
            <person name="Salva-Serra F."/>
            <person name="Jaen-Luchoro D."/>
            <person name="Karlsson R."/>
            <person name="Svensson-Stadler L."/>
            <person name="Chun J."/>
            <person name="Moore E."/>
        </authorList>
    </citation>
    <scope>NUCLEOTIDE SEQUENCE [LARGE SCALE GENOMIC DNA]</scope>
    <source>
        <strain evidence="1 6">CCUG 53116</strain>
    </source>
</reference>
<dbReference type="AlphaFoldDB" id="A0A1H0QYS5"/>
<organism evidence="3 5">
    <name type="scientific">Pseudomonas reinekei</name>
    <dbReference type="NCBI Taxonomy" id="395598"/>
    <lineage>
        <taxon>Bacteria</taxon>
        <taxon>Pseudomonadati</taxon>
        <taxon>Pseudomonadota</taxon>
        <taxon>Gammaproteobacteria</taxon>
        <taxon>Pseudomonadales</taxon>
        <taxon>Pseudomonadaceae</taxon>
        <taxon>Pseudomonas</taxon>
    </lineage>
</organism>
<dbReference type="OrthoDB" id="6900411at2"/>
<dbReference type="Proteomes" id="UP000460142">
    <property type="component" value="Unassembled WGS sequence"/>
</dbReference>
<evidence type="ECO:0000313" key="6">
    <source>
        <dbReference type="Proteomes" id="UP000460142"/>
    </source>
</evidence>